<keyword evidence="6" id="KW-1185">Reference proteome</keyword>
<feature type="domain" description="MucBP" evidence="3">
    <location>
        <begin position="484"/>
        <end position="545"/>
    </location>
</feature>
<feature type="domain" description="MucBP" evidence="3">
    <location>
        <begin position="563"/>
        <end position="625"/>
    </location>
</feature>
<evidence type="ECO:0000259" key="4">
    <source>
        <dbReference type="Pfam" id="PF19087"/>
    </source>
</evidence>
<proteinExistence type="predicted"/>
<evidence type="ECO:0008006" key="7">
    <source>
        <dbReference type="Google" id="ProtNLM"/>
    </source>
</evidence>
<evidence type="ECO:0000256" key="2">
    <source>
        <dbReference type="SAM" id="SignalP"/>
    </source>
</evidence>
<dbReference type="Pfam" id="PF18483">
    <property type="entry name" value="Lectin_L-type_dom"/>
    <property type="match status" value="1"/>
</dbReference>
<gene>
    <name evidence="5" type="ORF">FD06_GL000867</name>
</gene>
<dbReference type="EMBL" id="AYYQ01000002">
    <property type="protein sequence ID" value="KRM69694.1"/>
    <property type="molecule type" value="Genomic_DNA"/>
</dbReference>
<dbReference type="Gene3D" id="2.60.120.200">
    <property type="match status" value="1"/>
</dbReference>
<dbReference type="Pfam" id="PF06458">
    <property type="entry name" value="MucBP"/>
    <property type="match status" value="2"/>
</dbReference>
<evidence type="ECO:0000259" key="3">
    <source>
        <dbReference type="Pfam" id="PF06458"/>
    </source>
</evidence>
<dbReference type="Proteomes" id="UP000052012">
    <property type="component" value="Unassembled WGS sequence"/>
</dbReference>
<sequence length="864" mass="97066">MKKSFLIVTFLSIFTFLYSFSNSVKASEQQTITDINKAFDVDKKDVDGNTITLTHDGKNGEVRGVATLKNKVDFSKGFTMKGDVQISGTGDYNKTTLGDGISFVFSTGNTNSIGLAGGGLGISGLDNAFGFKIDTYYNSKSTNNTEINKGDYESDPVDKLSDQNGDYYEPKSIFGSFVYNKNNNSNTSVTYYDKNQDRTVNPQSINDTSKLNASDGYIPITIQYSGNKDGKLSIDLGDMHWSIDVSKINSGNEMPKSFLIAGSNGVKTGQQAFKFHEVSYYKKSSVNVNVLDNNKKPIYDFTKDVFGEDKVLNVTDIGADTVKYNVDVEYSEDDKYKIKIPQIGGYHLTSVSDGEKDIPLPSDNILTGSLKNDEIKNLTLKYQANKLQIFDYDDNNKLLFNVGNDYEKKVPTSKIFKKSDNSEGTEFEYNDYSIKSAIAKYENDLKTYQLSDLSSRENENYMHSDAKIYLSKKNLPILVKKGKLIVKYEDEDNNVIKTDEFSDEFGKPYNIHPDKIDNYVYDSIVKGSLLGTYSDEATVVILKYKKNITPIDPVPTPPLSKGTVTVHYLDEHGKEFNKQVTSGNVGDSYSVSMPNDGNYQFTSVSKGNLNGNYIDGNIDVYLNYKIIKNDNNSNYDNNGLLKKDTIVYPTKSMNLYKSNRFSKTNLLRHYTNKPMVNKPIFVVDGHGKSKTGLLRYKVHEMNHKNRVGYITVRKDYVLPVYETNFKGKVTVISAGGINEYNNKNLTGKVAHYKQGQTLDVKGIVWNKRSTRYILNNGTFITANKTLVAKGVHKQVKSFTAKKGLTIYNDAQLSKKVKTVKKAKTMLIKNWDYSDKDNTLKHGSLRYRVSGGYVYANSKYIKNVK</sequence>
<organism evidence="5 6">
    <name type="scientific">Apilactobacillus ozensis DSM 23829 = JCM 17196</name>
    <dbReference type="NCBI Taxonomy" id="1423781"/>
    <lineage>
        <taxon>Bacteria</taxon>
        <taxon>Bacillati</taxon>
        <taxon>Bacillota</taxon>
        <taxon>Bacilli</taxon>
        <taxon>Lactobacillales</taxon>
        <taxon>Lactobacillaceae</taxon>
        <taxon>Apilactobacillus</taxon>
    </lineage>
</organism>
<feature type="chain" id="PRO_5006414979" description="MucBP domain-containing protein" evidence="2">
    <location>
        <begin position="27"/>
        <end position="864"/>
    </location>
</feature>
<name>A0A0R2AR11_9LACO</name>
<dbReference type="AlphaFoldDB" id="A0A0R2AR11"/>
<evidence type="ECO:0000256" key="1">
    <source>
        <dbReference type="ARBA" id="ARBA00022737"/>
    </source>
</evidence>
<dbReference type="InterPro" id="IPR009459">
    <property type="entry name" value="MucBP_dom"/>
</dbReference>
<dbReference type="OrthoDB" id="2329141at2"/>
<dbReference type="InterPro" id="IPR044081">
    <property type="entry name" value="DUF5776"/>
</dbReference>
<dbReference type="STRING" id="1423781.FD06_GL000867"/>
<evidence type="ECO:0000313" key="6">
    <source>
        <dbReference type="Proteomes" id="UP000052012"/>
    </source>
</evidence>
<dbReference type="PATRIC" id="fig|1423781.4.peg.901"/>
<comment type="caution">
    <text evidence="5">The sequence shown here is derived from an EMBL/GenBank/DDBJ whole genome shotgun (WGS) entry which is preliminary data.</text>
</comment>
<accession>A0A0R2AR11</accession>
<keyword evidence="1" id="KW-0677">Repeat</keyword>
<feature type="signal peptide" evidence="2">
    <location>
        <begin position="1"/>
        <end position="26"/>
    </location>
</feature>
<keyword evidence="2" id="KW-0732">Signal</keyword>
<feature type="domain" description="DUF5776" evidence="4">
    <location>
        <begin position="721"/>
        <end position="787"/>
    </location>
</feature>
<dbReference type="InterPro" id="IPR013320">
    <property type="entry name" value="ConA-like_dom_sf"/>
</dbReference>
<dbReference type="Gene3D" id="3.10.20.320">
    <property type="entry name" value="Putative peptidoglycan bound protein (lpxtg motif)"/>
    <property type="match status" value="2"/>
</dbReference>
<reference evidence="5 6" key="1">
    <citation type="journal article" date="2015" name="Genome Announc.">
        <title>Expanding the biotechnology potential of lactobacilli through comparative genomics of 213 strains and associated genera.</title>
        <authorList>
            <person name="Sun Z."/>
            <person name="Harris H.M."/>
            <person name="McCann A."/>
            <person name="Guo C."/>
            <person name="Argimon S."/>
            <person name="Zhang W."/>
            <person name="Yang X."/>
            <person name="Jeffery I.B."/>
            <person name="Cooney J.C."/>
            <person name="Kagawa T.F."/>
            <person name="Liu W."/>
            <person name="Song Y."/>
            <person name="Salvetti E."/>
            <person name="Wrobel A."/>
            <person name="Rasinkangas P."/>
            <person name="Parkhill J."/>
            <person name="Rea M.C."/>
            <person name="O'Sullivan O."/>
            <person name="Ritari J."/>
            <person name="Douillard F.P."/>
            <person name="Paul Ross R."/>
            <person name="Yang R."/>
            <person name="Briner A.E."/>
            <person name="Felis G.E."/>
            <person name="de Vos W.M."/>
            <person name="Barrangou R."/>
            <person name="Klaenhammer T.R."/>
            <person name="Caufield P.W."/>
            <person name="Cui Y."/>
            <person name="Zhang H."/>
            <person name="O'Toole P.W."/>
        </authorList>
    </citation>
    <scope>NUCLEOTIDE SEQUENCE [LARGE SCALE GENOMIC DNA]</scope>
    <source>
        <strain evidence="5 6">DSM 23829</strain>
    </source>
</reference>
<dbReference type="RefSeq" id="WP_056965587.1">
    <property type="nucleotide sequence ID" value="NZ_AYYQ01000002.1"/>
</dbReference>
<evidence type="ECO:0000313" key="5">
    <source>
        <dbReference type="EMBL" id="KRM69694.1"/>
    </source>
</evidence>
<dbReference type="Pfam" id="PF19087">
    <property type="entry name" value="DUF5776"/>
    <property type="match status" value="1"/>
</dbReference>
<dbReference type="SUPFAM" id="SSF49899">
    <property type="entry name" value="Concanavalin A-like lectins/glucanases"/>
    <property type="match status" value="1"/>
</dbReference>
<protein>
    <recommendedName>
        <fullName evidence="7">MucBP domain-containing protein</fullName>
    </recommendedName>
</protein>